<evidence type="ECO:0000256" key="4">
    <source>
        <dbReference type="SAM" id="MobiDB-lite"/>
    </source>
</evidence>
<gene>
    <name evidence="5" type="ORF">M419DRAFT_105479</name>
</gene>
<dbReference type="GO" id="GO:0048487">
    <property type="term" value="F:beta-tubulin binding"/>
    <property type="evidence" value="ECO:0007669"/>
    <property type="project" value="InterPro"/>
</dbReference>
<evidence type="ECO:0000256" key="1">
    <source>
        <dbReference type="ARBA" id="ARBA00006806"/>
    </source>
</evidence>
<accession>A0A024SJS8</accession>
<name>A0A024SJS8_HYPJR</name>
<dbReference type="GO" id="GO:0007023">
    <property type="term" value="P:post-chaperonin tubulin folding pathway"/>
    <property type="evidence" value="ECO:0007669"/>
    <property type="project" value="UniProtKB-UniRule"/>
</dbReference>
<organism evidence="5 6">
    <name type="scientific">Hypocrea jecorina (strain ATCC 56765 / BCRC 32924 / NRRL 11460 / Rut C-30)</name>
    <name type="common">Trichoderma reesei</name>
    <dbReference type="NCBI Taxonomy" id="1344414"/>
    <lineage>
        <taxon>Eukaryota</taxon>
        <taxon>Fungi</taxon>
        <taxon>Dikarya</taxon>
        <taxon>Ascomycota</taxon>
        <taxon>Pezizomycotina</taxon>
        <taxon>Sordariomycetes</taxon>
        <taxon>Hypocreomycetidae</taxon>
        <taxon>Hypocreales</taxon>
        <taxon>Hypocreaceae</taxon>
        <taxon>Trichoderma</taxon>
    </lineage>
</organism>
<comment type="similarity">
    <text evidence="1 3">Belongs to the TBCA family.</text>
</comment>
<keyword evidence="3" id="KW-0206">Cytoskeleton</keyword>
<dbReference type="Proteomes" id="UP000024376">
    <property type="component" value="Unassembled WGS sequence"/>
</dbReference>
<keyword evidence="3" id="KW-0493">Microtubule</keyword>
<dbReference type="GO" id="GO:0005829">
    <property type="term" value="C:cytosol"/>
    <property type="evidence" value="ECO:0007669"/>
    <property type="project" value="TreeGrafter"/>
</dbReference>
<evidence type="ECO:0000313" key="6">
    <source>
        <dbReference type="Proteomes" id="UP000024376"/>
    </source>
</evidence>
<evidence type="ECO:0000256" key="2">
    <source>
        <dbReference type="ARBA" id="ARBA00023186"/>
    </source>
</evidence>
<feature type="compositionally biased region" description="Basic and acidic residues" evidence="4">
    <location>
        <begin position="29"/>
        <end position="42"/>
    </location>
</feature>
<protein>
    <recommendedName>
        <fullName evidence="3">Tubulin-specific chaperone A</fullName>
    </recommendedName>
</protein>
<feature type="region of interest" description="Disordered" evidence="4">
    <location>
        <begin position="29"/>
        <end position="50"/>
    </location>
</feature>
<proteinExistence type="inferred from homology"/>
<dbReference type="PANTHER" id="PTHR21500:SF0">
    <property type="entry name" value="TUBULIN-SPECIFIC CHAPERONE A"/>
    <property type="match status" value="1"/>
</dbReference>
<dbReference type="AlphaFoldDB" id="A0A024SJS8"/>
<dbReference type="EMBL" id="KI911139">
    <property type="protein sequence ID" value="ETS06308.1"/>
    <property type="molecule type" value="Genomic_DNA"/>
</dbReference>
<keyword evidence="3" id="KW-0963">Cytoplasm</keyword>
<dbReference type="GO" id="GO:0007021">
    <property type="term" value="P:tubulin complex assembly"/>
    <property type="evidence" value="ECO:0007669"/>
    <property type="project" value="UniProtKB-UniRule"/>
</dbReference>
<dbReference type="PANTHER" id="PTHR21500">
    <property type="entry name" value="TUBULIN-SPECIFIC CHAPERONE A"/>
    <property type="match status" value="1"/>
</dbReference>
<sequence>MPPPSPLVIATGAVTRLLKEEASYHKELQEQEAKVKAQEEKIQSGQDDEEGNATYILKQHQMVVEQTRAVFKPLRTRINQAVEKLEDLVAAEEKGGSASEEELANAKAALEKAKAENASA</sequence>
<dbReference type="GO" id="GO:0005874">
    <property type="term" value="C:microtubule"/>
    <property type="evidence" value="ECO:0007669"/>
    <property type="project" value="UniProtKB-KW"/>
</dbReference>
<dbReference type="Pfam" id="PF02970">
    <property type="entry name" value="TBCA"/>
    <property type="match status" value="1"/>
</dbReference>
<dbReference type="InterPro" id="IPR036126">
    <property type="entry name" value="TBCA_sf"/>
</dbReference>
<comment type="subcellular location">
    <subcellularLocation>
        <location evidence="3">Cytoplasm</location>
        <location evidence="3">Cytoskeleton</location>
    </subcellularLocation>
</comment>
<dbReference type="Gene3D" id="1.20.58.90">
    <property type="match status" value="1"/>
</dbReference>
<dbReference type="SUPFAM" id="SSF46988">
    <property type="entry name" value="Tubulin chaperone cofactor A"/>
    <property type="match status" value="1"/>
</dbReference>
<reference evidence="6" key="1">
    <citation type="journal article" date="2013" name="Ind. Biotechnol.">
        <title>Comparative genomics analysis of Trichoderma reesei strains.</title>
        <authorList>
            <person name="Koike H."/>
            <person name="Aerts A."/>
            <person name="LaButti K."/>
            <person name="Grigoriev I.V."/>
            <person name="Baker S.E."/>
        </authorList>
    </citation>
    <scope>NUCLEOTIDE SEQUENCE [LARGE SCALE GENOMIC DNA]</scope>
    <source>
        <strain evidence="6">ATCC 56765 / BCRC 32924 / NRRL 11460 / Rut C-30</strain>
    </source>
</reference>
<dbReference type="HOGENOM" id="CLU_130569_0_1_1"/>
<dbReference type="InterPro" id="IPR004226">
    <property type="entry name" value="TBCA"/>
</dbReference>
<keyword evidence="2 3" id="KW-0143">Chaperone</keyword>
<evidence type="ECO:0000313" key="5">
    <source>
        <dbReference type="EMBL" id="ETS06308.1"/>
    </source>
</evidence>
<dbReference type="KEGG" id="trr:M419DRAFT_105479"/>
<dbReference type="OrthoDB" id="296187at2759"/>
<comment type="subunit">
    <text evidence="3">Supercomplex made of cofactors A to E. Cofactors A and D function by capturing and stabilizing tubulin in a quasi-native conformation. Cofactor E binds to the cofactor D-tubulin complex; interaction with cofactor C then causes the release of tubulin polypeptides that are committed to the native state.</text>
</comment>
<evidence type="ECO:0000256" key="3">
    <source>
        <dbReference type="RuleBase" id="RU364030"/>
    </source>
</evidence>